<evidence type="ECO:0000313" key="1">
    <source>
        <dbReference type="Proteomes" id="UP000694861"/>
    </source>
</evidence>
<dbReference type="RefSeq" id="XP_008245462.1">
    <property type="nucleotide sequence ID" value="XM_008247240.1"/>
</dbReference>
<keyword evidence="1" id="KW-1185">Reference proteome</keyword>
<organism evidence="1 2">
    <name type="scientific">Prunus mume</name>
    <name type="common">Japanese apricot</name>
    <name type="synonym">Armeniaca mume</name>
    <dbReference type="NCBI Taxonomy" id="102107"/>
    <lineage>
        <taxon>Eukaryota</taxon>
        <taxon>Viridiplantae</taxon>
        <taxon>Streptophyta</taxon>
        <taxon>Embryophyta</taxon>
        <taxon>Tracheophyta</taxon>
        <taxon>Spermatophyta</taxon>
        <taxon>Magnoliopsida</taxon>
        <taxon>eudicotyledons</taxon>
        <taxon>Gunneridae</taxon>
        <taxon>Pentapetalae</taxon>
        <taxon>rosids</taxon>
        <taxon>fabids</taxon>
        <taxon>Rosales</taxon>
        <taxon>Rosaceae</taxon>
        <taxon>Amygdaloideae</taxon>
        <taxon>Amygdaleae</taxon>
        <taxon>Prunus</taxon>
    </lineage>
</organism>
<reference evidence="2" key="2">
    <citation type="submission" date="2025-08" db="UniProtKB">
        <authorList>
            <consortium name="RefSeq"/>
        </authorList>
    </citation>
    <scope>IDENTIFICATION</scope>
</reference>
<gene>
    <name evidence="2" type="primary">LOC103343584</name>
</gene>
<accession>A0ABM0PW35</accession>
<reference evidence="1" key="1">
    <citation type="journal article" date="2012" name="Nat. Commun.">
        <title>The genome of Prunus mume.</title>
        <authorList>
            <person name="Zhang Q."/>
            <person name="Chen W."/>
            <person name="Sun L."/>
            <person name="Zhao F."/>
            <person name="Huang B."/>
            <person name="Yang W."/>
            <person name="Tao Y."/>
            <person name="Wang J."/>
            <person name="Yuan Z."/>
            <person name="Fan G."/>
            <person name="Xing Z."/>
            <person name="Han C."/>
            <person name="Pan H."/>
            <person name="Zhong X."/>
            <person name="Shi W."/>
            <person name="Liang X."/>
            <person name="Du D."/>
            <person name="Sun F."/>
            <person name="Xu Z."/>
            <person name="Hao R."/>
            <person name="Lv T."/>
            <person name="Lv Y."/>
            <person name="Zheng Z."/>
            <person name="Sun M."/>
            <person name="Luo L."/>
            <person name="Cai M."/>
            <person name="Gao Y."/>
            <person name="Wang J."/>
            <person name="Yin Y."/>
            <person name="Xu X."/>
            <person name="Cheng T."/>
            <person name="Wang J."/>
        </authorList>
    </citation>
    <scope>NUCLEOTIDE SEQUENCE [LARGE SCALE GENOMIC DNA]</scope>
</reference>
<dbReference type="GeneID" id="103343584"/>
<proteinExistence type="predicted"/>
<name>A0ABM0PW35_PRUMU</name>
<dbReference type="InterPro" id="IPR055298">
    <property type="entry name" value="AtLOH3-like"/>
</dbReference>
<protein>
    <submittedName>
        <fullName evidence="2">Uncharacterized protein LOC103343584</fullName>
    </submittedName>
</protein>
<sequence length="246" mass="28534">MSKLRGQGYDGASNMRGELNGLKTQILREYPQAYYVHCFAYQLQLALVAIAKGNENIATFFTMASSVVNIIRASCKRRDALREQQQKDIMKALEIDDLETGRGLNQETTLKRPCDTRITNNLSKALQKKDQDIVNAMMFVQRCKQKLQSVRDDDFDDLLFGQVSMFCGKNDIDIPNMDDLFVQQGRSRRKAQNITNRHYYRVDLFLTIIDKQLVELNNRFTKSSTEFSSLNRNTDFGRKINEYRKQ</sequence>
<dbReference type="PANTHER" id="PTHR11697:SF230">
    <property type="entry name" value="ZINC FINGER, MYM DOMAIN CONTAINING 1"/>
    <property type="match status" value="1"/>
</dbReference>
<dbReference type="PANTHER" id="PTHR11697">
    <property type="entry name" value="GENERAL TRANSCRIPTION FACTOR 2-RELATED ZINC FINGER PROTEIN"/>
    <property type="match status" value="1"/>
</dbReference>
<dbReference type="Proteomes" id="UP000694861">
    <property type="component" value="Unplaced"/>
</dbReference>
<evidence type="ECO:0000313" key="2">
    <source>
        <dbReference type="RefSeq" id="XP_008245462.1"/>
    </source>
</evidence>